<proteinExistence type="predicted"/>
<organism evidence="1 2">
    <name type="scientific">Tuber magnatum</name>
    <name type="common">white Piedmont truffle</name>
    <dbReference type="NCBI Taxonomy" id="42249"/>
    <lineage>
        <taxon>Eukaryota</taxon>
        <taxon>Fungi</taxon>
        <taxon>Dikarya</taxon>
        <taxon>Ascomycota</taxon>
        <taxon>Pezizomycotina</taxon>
        <taxon>Pezizomycetes</taxon>
        <taxon>Pezizales</taxon>
        <taxon>Tuberaceae</taxon>
        <taxon>Tuber</taxon>
    </lineage>
</organism>
<dbReference type="AlphaFoldDB" id="A0A317SGP6"/>
<accession>A0A317SGP6</accession>
<evidence type="ECO:0000313" key="1">
    <source>
        <dbReference type="EMBL" id="PWW73388.1"/>
    </source>
</evidence>
<gene>
    <name evidence="1" type="ORF">C7212DRAFT_359726</name>
</gene>
<protein>
    <recommendedName>
        <fullName evidence="3">F-box domain-containing protein</fullName>
    </recommendedName>
</protein>
<dbReference type="EMBL" id="PYWC01000080">
    <property type="protein sequence ID" value="PWW73388.1"/>
    <property type="molecule type" value="Genomic_DNA"/>
</dbReference>
<reference evidence="1 2" key="1">
    <citation type="submission" date="2018-03" db="EMBL/GenBank/DDBJ databases">
        <title>Genomes of Pezizomycetes fungi and the evolution of truffles.</title>
        <authorList>
            <person name="Murat C."/>
            <person name="Payen T."/>
            <person name="Noel B."/>
            <person name="Kuo A."/>
            <person name="Martin F.M."/>
        </authorList>
    </citation>
    <scope>NUCLEOTIDE SEQUENCE [LARGE SCALE GENOMIC DNA]</scope>
    <source>
        <strain evidence="1">091103-1</strain>
    </source>
</reference>
<dbReference type="OrthoDB" id="8864979at2759"/>
<evidence type="ECO:0008006" key="3">
    <source>
        <dbReference type="Google" id="ProtNLM"/>
    </source>
</evidence>
<name>A0A317SGP6_9PEZI</name>
<comment type="caution">
    <text evidence="1">The sequence shown here is derived from an EMBL/GenBank/DDBJ whole genome shotgun (WGS) entry which is preliminary data.</text>
</comment>
<dbReference type="Proteomes" id="UP000246991">
    <property type="component" value="Unassembled WGS sequence"/>
</dbReference>
<sequence length="343" mass="38614">MSYPVQALTAIHTKIIPVLPASVLIIDICCRTDWRDVTRLRLVSRAFKEFVDTNESTIATRWMVPGSYLALLSQLFYPPKSRIGDGIRRPTIQYFCGLEKRHITCSQLAYYLCDKAVAPINSDGAEEIDKAILIWLGFRYYVLHFLTYSRLRLEANKAAMAAESSDEPLAPGDLNSSYLSVQSSIITTFDNQTLISTHHALHFLVNSIRLSMSPEPPHKQNDELVAIILRCQMPLNRCVEFFAADCPGAPRGLRKQFMQDMEGERADTEVRFGGGAAPRRSCSGHSREASRRKWSPKVPEVWFEAAKVALAERGLQEHKPDGVYFFPECSQELLIGCPGCKLK</sequence>
<keyword evidence="2" id="KW-1185">Reference proteome</keyword>
<evidence type="ECO:0000313" key="2">
    <source>
        <dbReference type="Proteomes" id="UP000246991"/>
    </source>
</evidence>